<dbReference type="EMBL" id="LAZR01048498">
    <property type="protein sequence ID" value="KKK91787.1"/>
    <property type="molecule type" value="Genomic_DNA"/>
</dbReference>
<sequence>MKEAQLKAAKSVERALNKAGRAGLTGGVFASNFCLWPGDSETIPPEMDFFEKVAEIGMNLSTPDIHLDGGAGN</sequence>
<name>A0A0F8ZDB1_9ZZZZ</name>
<evidence type="ECO:0000313" key="1">
    <source>
        <dbReference type="EMBL" id="KKK91787.1"/>
    </source>
</evidence>
<organism evidence="1">
    <name type="scientific">marine sediment metagenome</name>
    <dbReference type="NCBI Taxonomy" id="412755"/>
    <lineage>
        <taxon>unclassified sequences</taxon>
        <taxon>metagenomes</taxon>
        <taxon>ecological metagenomes</taxon>
    </lineage>
</organism>
<reference evidence="1" key="1">
    <citation type="journal article" date="2015" name="Nature">
        <title>Complex archaea that bridge the gap between prokaryotes and eukaryotes.</title>
        <authorList>
            <person name="Spang A."/>
            <person name="Saw J.H."/>
            <person name="Jorgensen S.L."/>
            <person name="Zaremba-Niedzwiedzka K."/>
            <person name="Martijn J."/>
            <person name="Lind A.E."/>
            <person name="van Eijk R."/>
            <person name="Schleper C."/>
            <person name="Guy L."/>
            <person name="Ettema T.J."/>
        </authorList>
    </citation>
    <scope>NUCLEOTIDE SEQUENCE</scope>
</reference>
<protein>
    <submittedName>
        <fullName evidence="1">Uncharacterized protein</fullName>
    </submittedName>
</protein>
<proteinExistence type="predicted"/>
<gene>
    <name evidence="1" type="ORF">LCGC14_2709420</name>
</gene>
<accession>A0A0F8ZDB1</accession>
<comment type="caution">
    <text evidence="1">The sequence shown here is derived from an EMBL/GenBank/DDBJ whole genome shotgun (WGS) entry which is preliminary data.</text>
</comment>
<dbReference type="AlphaFoldDB" id="A0A0F8ZDB1"/>